<dbReference type="AlphaFoldDB" id="A0AA40LQC4"/>
<feature type="transmembrane region" description="Helical" evidence="14">
    <location>
        <begin position="105"/>
        <end position="125"/>
    </location>
</feature>
<feature type="transmembrane region" description="Helical" evidence="14">
    <location>
        <begin position="137"/>
        <end position="154"/>
    </location>
</feature>
<dbReference type="PROSITE" id="PS00952">
    <property type="entry name" value="ER_LUMEN_RECEPTOR_2"/>
    <property type="match status" value="1"/>
</dbReference>
<organism evidence="15 16">
    <name type="scientific">Cnephaeus nilssonii</name>
    <name type="common">Northern bat</name>
    <name type="synonym">Eptesicus nilssonii</name>
    <dbReference type="NCBI Taxonomy" id="3371016"/>
    <lineage>
        <taxon>Eukaryota</taxon>
        <taxon>Metazoa</taxon>
        <taxon>Chordata</taxon>
        <taxon>Craniata</taxon>
        <taxon>Vertebrata</taxon>
        <taxon>Euteleostomi</taxon>
        <taxon>Mammalia</taxon>
        <taxon>Eutheria</taxon>
        <taxon>Laurasiatheria</taxon>
        <taxon>Chiroptera</taxon>
        <taxon>Yangochiroptera</taxon>
        <taxon>Vespertilionidae</taxon>
        <taxon>Cnephaeus</taxon>
    </lineage>
</organism>
<dbReference type="GO" id="GO:0005789">
    <property type="term" value="C:endoplasmic reticulum membrane"/>
    <property type="evidence" value="ECO:0007669"/>
    <property type="project" value="UniProtKB-SubCell"/>
</dbReference>
<evidence type="ECO:0000256" key="14">
    <source>
        <dbReference type="RuleBase" id="RU000634"/>
    </source>
</evidence>
<dbReference type="Proteomes" id="UP001177744">
    <property type="component" value="Unassembled WGS sequence"/>
</dbReference>
<evidence type="ECO:0000256" key="10">
    <source>
        <dbReference type="ARBA" id="ARBA00022989"/>
    </source>
</evidence>
<dbReference type="GO" id="GO:0015031">
    <property type="term" value="P:protein transport"/>
    <property type="evidence" value="ECO:0007669"/>
    <property type="project" value="UniProtKB-KW"/>
</dbReference>
<reference evidence="15" key="1">
    <citation type="submission" date="2023-06" db="EMBL/GenBank/DDBJ databases">
        <title>Reference genome for the Northern bat (Eptesicus nilssonii), a most northern bat species.</title>
        <authorList>
            <person name="Laine V.N."/>
            <person name="Pulliainen A.T."/>
            <person name="Lilley T.M."/>
        </authorList>
    </citation>
    <scope>NUCLEOTIDE SEQUENCE</scope>
    <source>
        <strain evidence="15">BLF_Eptnil</strain>
        <tissue evidence="15">Kidney</tissue>
    </source>
</reference>
<evidence type="ECO:0000256" key="12">
    <source>
        <dbReference type="ARBA" id="ARBA00023170"/>
    </source>
</evidence>
<dbReference type="Pfam" id="PF00810">
    <property type="entry name" value="ER_lumen_recept"/>
    <property type="match status" value="1"/>
</dbReference>
<name>A0AA40LQC4_CNENI</name>
<feature type="transmembrane region" description="Helical" evidence="14">
    <location>
        <begin position="45"/>
        <end position="67"/>
    </location>
</feature>
<dbReference type="PROSITE" id="PS00951">
    <property type="entry name" value="ER_LUMEN_RECEPTOR_1"/>
    <property type="match status" value="1"/>
</dbReference>
<evidence type="ECO:0000256" key="9">
    <source>
        <dbReference type="ARBA" id="ARBA00022927"/>
    </source>
</evidence>
<accession>A0AA40LQC4</accession>
<evidence type="ECO:0000256" key="13">
    <source>
        <dbReference type="ARBA" id="ARBA00023329"/>
    </source>
</evidence>
<dbReference type="GO" id="GO:0016192">
    <property type="term" value="P:vesicle-mediated transport"/>
    <property type="evidence" value="ECO:0007669"/>
    <property type="project" value="UniProtKB-KW"/>
</dbReference>
<keyword evidence="7 14" id="KW-0256">Endoplasmic reticulum</keyword>
<keyword evidence="13" id="KW-0968">Cytoplasmic vesicle</keyword>
<comment type="caution">
    <text evidence="14">Lacks conserved residue(s) required for the propagation of feature annotation.</text>
</comment>
<gene>
    <name evidence="15" type="ORF">QTO34_018025</name>
</gene>
<keyword evidence="16" id="KW-1185">Reference proteome</keyword>
<dbReference type="InterPro" id="IPR000133">
    <property type="entry name" value="ER_ret_rcpt"/>
</dbReference>
<dbReference type="GO" id="GO:0006621">
    <property type="term" value="P:protein retention in ER lumen"/>
    <property type="evidence" value="ECO:0007669"/>
    <property type="project" value="InterPro"/>
</dbReference>
<evidence type="ECO:0000256" key="6">
    <source>
        <dbReference type="ARBA" id="ARBA00022692"/>
    </source>
</evidence>
<dbReference type="EMBL" id="JAULJE010000007">
    <property type="protein sequence ID" value="KAK1341610.1"/>
    <property type="molecule type" value="Genomic_DNA"/>
</dbReference>
<evidence type="ECO:0000256" key="11">
    <source>
        <dbReference type="ARBA" id="ARBA00023136"/>
    </source>
</evidence>
<keyword evidence="6 14" id="KW-0812">Transmembrane</keyword>
<evidence type="ECO:0000256" key="4">
    <source>
        <dbReference type="ARBA" id="ARBA00010120"/>
    </source>
</evidence>
<comment type="similarity">
    <text evidence="4 14">Belongs to the ERD2 family.</text>
</comment>
<sequence>MGLEVCVLTVSCPPLTTGISGKSQILFALVFTTRYLDLFTNFISVYNTVMKLVFLLCAYVTVYMIYGKFRKTFDSENDTFRLEFLLVPVIGLSFLENYSFTPLEILWTFSIYLESVAILPQLFMISKTGEAETITTHYLFFLGLYRALYLANWIRRYQTENFYDQIAVVSGVVQTIFYCDFFYLYVTKGGCWETRAVLLASVIQNLRGYGSVSRGKSLPLMVLILMGRHKYFQEMVP</sequence>
<comment type="caution">
    <text evidence="15">The sequence shown here is derived from an EMBL/GenBank/DDBJ whole genome shotgun (WGS) entry which is preliminary data.</text>
</comment>
<keyword evidence="12 14" id="KW-0675">Receptor</keyword>
<dbReference type="GO" id="GO:0030663">
    <property type="term" value="C:COPI-coated vesicle membrane"/>
    <property type="evidence" value="ECO:0007669"/>
    <property type="project" value="UniProtKB-SubCell"/>
</dbReference>
<keyword evidence="11 14" id="KW-0472">Membrane</keyword>
<dbReference type="GO" id="GO:0046923">
    <property type="term" value="F:ER retention sequence binding"/>
    <property type="evidence" value="ECO:0007669"/>
    <property type="project" value="InterPro"/>
</dbReference>
<evidence type="ECO:0000256" key="2">
    <source>
        <dbReference type="ARBA" id="ARBA00004477"/>
    </source>
</evidence>
<evidence type="ECO:0000313" key="15">
    <source>
        <dbReference type="EMBL" id="KAK1341610.1"/>
    </source>
</evidence>
<protein>
    <recommendedName>
        <fullName evidence="14">ER lumen protein-retaining receptor</fullName>
    </recommendedName>
</protein>
<feature type="transmembrane region" description="Helical" evidence="14">
    <location>
        <begin position="166"/>
        <end position="186"/>
    </location>
</feature>
<evidence type="ECO:0000313" key="16">
    <source>
        <dbReference type="Proteomes" id="UP001177744"/>
    </source>
</evidence>
<keyword evidence="8" id="KW-0931">ER-Golgi transport</keyword>
<keyword evidence="9 14" id="KW-0653">Protein transport</keyword>
<evidence type="ECO:0000256" key="8">
    <source>
        <dbReference type="ARBA" id="ARBA00022892"/>
    </source>
</evidence>
<dbReference type="GO" id="GO:0000139">
    <property type="term" value="C:Golgi membrane"/>
    <property type="evidence" value="ECO:0007669"/>
    <property type="project" value="UniProtKB-SubCell"/>
</dbReference>
<evidence type="ECO:0000256" key="7">
    <source>
        <dbReference type="ARBA" id="ARBA00022824"/>
    </source>
</evidence>
<keyword evidence="10 14" id="KW-1133">Transmembrane helix</keyword>
<evidence type="ECO:0000256" key="1">
    <source>
        <dbReference type="ARBA" id="ARBA00004129"/>
    </source>
</evidence>
<evidence type="ECO:0000256" key="5">
    <source>
        <dbReference type="ARBA" id="ARBA00022448"/>
    </source>
</evidence>
<comment type="subcellular location">
    <subcellularLocation>
        <location evidence="1">Cytoplasmic vesicle</location>
        <location evidence="1">COPI-coated vesicle membrane</location>
        <topology evidence="1">Multi-pass membrane protein</topology>
    </subcellularLocation>
    <subcellularLocation>
        <location evidence="2 14">Endoplasmic reticulum membrane</location>
        <topology evidence="2 14">Multi-pass membrane protein</topology>
    </subcellularLocation>
    <subcellularLocation>
        <location evidence="3">Golgi apparatus membrane</location>
        <topology evidence="3">Multi-pass membrane protein</topology>
    </subcellularLocation>
</comment>
<dbReference type="PANTHER" id="PTHR10585">
    <property type="entry name" value="ER LUMEN PROTEIN RETAINING RECEPTOR"/>
    <property type="match status" value="1"/>
</dbReference>
<evidence type="ECO:0000256" key="3">
    <source>
        <dbReference type="ARBA" id="ARBA00004653"/>
    </source>
</evidence>
<keyword evidence="5 14" id="KW-0813">Transport</keyword>
<proteinExistence type="inferred from homology"/>
<dbReference type="PRINTS" id="PR00660">
    <property type="entry name" value="ERLUMENR"/>
</dbReference>